<evidence type="ECO:0000256" key="4">
    <source>
        <dbReference type="PROSITE-ProRule" id="PRU00472"/>
    </source>
</evidence>
<feature type="region of interest" description="Disordered" evidence="5">
    <location>
        <begin position="1"/>
        <end position="121"/>
    </location>
</feature>
<proteinExistence type="predicted"/>
<feature type="domain" description="TFIIS-type" evidence="6">
    <location>
        <begin position="229"/>
        <end position="269"/>
    </location>
</feature>
<dbReference type="SUPFAM" id="SSF57783">
    <property type="entry name" value="Zinc beta-ribbon"/>
    <property type="match status" value="1"/>
</dbReference>
<keyword evidence="3" id="KW-0862">Zinc</keyword>
<evidence type="ECO:0000256" key="1">
    <source>
        <dbReference type="ARBA" id="ARBA00022723"/>
    </source>
</evidence>
<name>A0A6G0MX83_9STRA</name>
<dbReference type="PROSITE" id="PS51133">
    <property type="entry name" value="ZF_TFIIS_2"/>
    <property type="match status" value="1"/>
</dbReference>
<evidence type="ECO:0000256" key="3">
    <source>
        <dbReference type="ARBA" id="ARBA00022833"/>
    </source>
</evidence>
<dbReference type="Gene3D" id="2.20.25.10">
    <property type="match status" value="1"/>
</dbReference>
<evidence type="ECO:0000256" key="5">
    <source>
        <dbReference type="SAM" id="MobiDB-lite"/>
    </source>
</evidence>
<dbReference type="EMBL" id="QXGC01002566">
    <property type="protein sequence ID" value="KAE9184460.1"/>
    <property type="molecule type" value="Genomic_DNA"/>
</dbReference>
<dbReference type="PROSITE" id="PS00466">
    <property type="entry name" value="ZF_TFIIS_1"/>
    <property type="match status" value="1"/>
</dbReference>
<protein>
    <recommendedName>
        <fullName evidence="6">TFIIS-type domain-containing protein</fullName>
    </recommendedName>
</protein>
<dbReference type="SMART" id="SM00440">
    <property type="entry name" value="ZnF_C2C2"/>
    <property type="match status" value="1"/>
</dbReference>
<evidence type="ECO:0000256" key="2">
    <source>
        <dbReference type="ARBA" id="ARBA00022771"/>
    </source>
</evidence>
<evidence type="ECO:0000313" key="7">
    <source>
        <dbReference type="EMBL" id="KAE9184460.1"/>
    </source>
</evidence>
<evidence type="ECO:0000313" key="8">
    <source>
        <dbReference type="Proteomes" id="UP000476176"/>
    </source>
</evidence>
<dbReference type="GO" id="GO:0006351">
    <property type="term" value="P:DNA-templated transcription"/>
    <property type="evidence" value="ECO:0007669"/>
    <property type="project" value="InterPro"/>
</dbReference>
<keyword evidence="1" id="KW-0479">Metal-binding</keyword>
<feature type="compositionally biased region" description="Basic and acidic residues" evidence="5">
    <location>
        <begin position="10"/>
        <end position="35"/>
    </location>
</feature>
<reference evidence="7 8" key="1">
    <citation type="submission" date="2018-09" db="EMBL/GenBank/DDBJ databases">
        <title>Genomic investigation of the strawberry pathogen Phytophthora fragariae indicates pathogenicity is determined by transcriptional variation in three key races.</title>
        <authorList>
            <person name="Adams T.M."/>
            <person name="Armitage A.D."/>
            <person name="Sobczyk M.K."/>
            <person name="Bates H.J."/>
            <person name="Dunwell J.M."/>
            <person name="Nellist C.F."/>
            <person name="Harrison R.J."/>
        </authorList>
    </citation>
    <scope>NUCLEOTIDE SEQUENCE [LARGE SCALE GENOMIC DNA]</scope>
    <source>
        <strain evidence="7 8">BC-23</strain>
    </source>
</reference>
<dbReference type="Pfam" id="PF01096">
    <property type="entry name" value="Zn_ribbon_TFIIS"/>
    <property type="match status" value="1"/>
</dbReference>
<keyword evidence="2 4" id="KW-0863">Zinc-finger</keyword>
<dbReference type="Proteomes" id="UP000476176">
    <property type="component" value="Unassembled WGS sequence"/>
</dbReference>
<comment type="caution">
    <text evidence="7">The sequence shown here is derived from an EMBL/GenBank/DDBJ whole genome shotgun (WGS) entry which is preliminary data.</text>
</comment>
<dbReference type="GO" id="GO:0003676">
    <property type="term" value="F:nucleic acid binding"/>
    <property type="evidence" value="ECO:0007669"/>
    <property type="project" value="InterPro"/>
</dbReference>
<organism evidence="7 8">
    <name type="scientific">Phytophthora fragariae</name>
    <dbReference type="NCBI Taxonomy" id="53985"/>
    <lineage>
        <taxon>Eukaryota</taxon>
        <taxon>Sar</taxon>
        <taxon>Stramenopiles</taxon>
        <taxon>Oomycota</taxon>
        <taxon>Peronosporomycetes</taxon>
        <taxon>Peronosporales</taxon>
        <taxon>Peronosporaceae</taxon>
        <taxon>Phytophthora</taxon>
    </lineage>
</organism>
<feature type="compositionally biased region" description="Polar residues" evidence="5">
    <location>
        <begin position="73"/>
        <end position="82"/>
    </location>
</feature>
<accession>A0A6G0MX83</accession>
<dbReference type="AlphaFoldDB" id="A0A6G0MX83"/>
<feature type="compositionally biased region" description="Basic and acidic residues" evidence="5">
    <location>
        <begin position="49"/>
        <end position="67"/>
    </location>
</feature>
<gene>
    <name evidence="7" type="ORF">PF004_g23651</name>
</gene>
<dbReference type="InterPro" id="IPR001222">
    <property type="entry name" value="Znf_TFIIS"/>
</dbReference>
<sequence length="270" mass="29493">MSYSGGGGYDQHRDYGGRSASQDEPRGDFTRRQDYDPTGDGASFGGRSGCRDDPRGDFARRRDETRGDFAVAETTTPESTGPASAAVRAAETTPEATSSVAETRPEATSPVAETSPEATEVKMNPSMVRTPATARTGDRPRRSAHAGFRKTGVRATVPHQSHARHEEPDLDINSKVGDEHLALGPPGGIIDPTTVSKLDNKDLSPKHNVKLLEEHISHLNQKMLKKTSTLYCCRQCGRKKTAERSAQMRSLDEGETLIITCTWCSYKWFV</sequence>
<evidence type="ECO:0000259" key="6">
    <source>
        <dbReference type="PROSITE" id="PS51133"/>
    </source>
</evidence>
<dbReference type="GO" id="GO:0008270">
    <property type="term" value="F:zinc ion binding"/>
    <property type="evidence" value="ECO:0007669"/>
    <property type="project" value="UniProtKB-KW"/>
</dbReference>